<name>A0ABV0ZXY0_9TELE</name>
<dbReference type="InterPro" id="IPR019734">
    <property type="entry name" value="TPR_rpt"/>
</dbReference>
<feature type="region of interest" description="Disordered" evidence="1">
    <location>
        <begin position="294"/>
        <end position="324"/>
    </location>
</feature>
<evidence type="ECO:0008006" key="4">
    <source>
        <dbReference type="Google" id="ProtNLM"/>
    </source>
</evidence>
<dbReference type="SUPFAM" id="SSF48452">
    <property type="entry name" value="TPR-like"/>
    <property type="match status" value="2"/>
</dbReference>
<dbReference type="PANTHER" id="PTHR44874">
    <property type="entry name" value="TETRATRICOPEPTIDE REPEAT PROTEIN 34"/>
    <property type="match status" value="1"/>
</dbReference>
<dbReference type="Proteomes" id="UP001469553">
    <property type="component" value="Unassembled WGS sequence"/>
</dbReference>
<gene>
    <name evidence="2" type="ORF">AMECASPLE_010853</name>
</gene>
<accession>A0ABV0ZXY0</accession>
<organism evidence="2 3">
    <name type="scientific">Ameca splendens</name>
    <dbReference type="NCBI Taxonomy" id="208324"/>
    <lineage>
        <taxon>Eukaryota</taxon>
        <taxon>Metazoa</taxon>
        <taxon>Chordata</taxon>
        <taxon>Craniata</taxon>
        <taxon>Vertebrata</taxon>
        <taxon>Euteleostomi</taxon>
        <taxon>Actinopterygii</taxon>
        <taxon>Neopterygii</taxon>
        <taxon>Teleostei</taxon>
        <taxon>Neoteleostei</taxon>
        <taxon>Acanthomorphata</taxon>
        <taxon>Ovalentaria</taxon>
        <taxon>Atherinomorphae</taxon>
        <taxon>Cyprinodontiformes</taxon>
        <taxon>Goodeidae</taxon>
        <taxon>Ameca</taxon>
    </lineage>
</organism>
<comment type="caution">
    <text evidence="2">The sequence shown here is derived from an EMBL/GenBank/DDBJ whole genome shotgun (WGS) entry which is preliminary data.</text>
</comment>
<dbReference type="PANTHER" id="PTHR44874:SF1">
    <property type="entry name" value="TETRATRICOPEPTIDE REPEAT PROTEIN 34"/>
    <property type="match status" value="1"/>
</dbReference>
<sequence length="812" mass="89629">MDQDKIDVEESSTAVEFLMAISPDDREKLPLDPADQLPWDGPERKARLLTCRAAACLSAGGKTAEECTDLGEAFEIHPATARTYFKKLFTDYGTGMAARNHLRQQAEKGLSGFRERVLVRADLRSTEGVELLDPVITALRTLCHLEPDGGGRELRVRLADCLLLRGEHKEALSICSQLAAAQGQQSYQNTVQVLCGYARLLSGDHKGALKDFQAVIEHNTPHPSSCVRALCGRGLLRMMSGSNYLTALDYITASSLDPQETKLTVRCLVPWNFRGLLFTVLLEQGRVMLEGSAEVKSKSSSREEQQQGQLQAPSKRESLRSGTPTGVHSLAGLLMDLQPHADGPDILTADALYQLGRVEEAYRLLLSAGTPNPRATLLARLALLQLHRGFLYDTNQLLKKLLACGETSCLRSLLAVAQQKDRALLQGHCHTAAKRILDGSREESSIREAVAYLSIAIMASGAKVADSQLERARCYVLLGQRKTAIFDFSAILKEHPKHVQALCGRGFTYLMLNQQKECVHDILTALQLRDAFIIGGALMRTDSRDRRWHLLYVDILLAKGDVKAASSHLCQVFGQEPRDAAAQARLGVLETWQQKYCSAAHRLSKANEKDSSSLDFLLALIPFNQRKCMAQAAAQEASTLSSAGQWDQAITLLTVAVQAVGHHRLRYLRQRAACFAQLGLHERAIADLDRVIEKHSQPDPSCTDDPRICVEDMCRRGRSLVLCSREGAALEDFTQALGLHKEQALQCVEAGLGRQRLAECFMRGALQQYGEQQLNKAWTLIECGLVVDGENAELRRLRARVKRDVASPCNVN</sequence>
<evidence type="ECO:0000313" key="2">
    <source>
        <dbReference type="EMBL" id="MEQ2310612.1"/>
    </source>
</evidence>
<dbReference type="Pfam" id="PF13174">
    <property type="entry name" value="TPR_6"/>
    <property type="match status" value="1"/>
</dbReference>
<feature type="compositionally biased region" description="Basic and acidic residues" evidence="1">
    <location>
        <begin position="294"/>
        <end position="305"/>
    </location>
</feature>
<dbReference type="InterPro" id="IPR011990">
    <property type="entry name" value="TPR-like_helical_dom_sf"/>
</dbReference>
<evidence type="ECO:0000256" key="1">
    <source>
        <dbReference type="SAM" id="MobiDB-lite"/>
    </source>
</evidence>
<keyword evidence="3" id="KW-1185">Reference proteome</keyword>
<dbReference type="SMART" id="SM00028">
    <property type="entry name" value="TPR"/>
    <property type="match status" value="8"/>
</dbReference>
<proteinExistence type="predicted"/>
<protein>
    <recommendedName>
        <fullName evidence="4">Tetratricopeptide repeat protein 34</fullName>
    </recommendedName>
</protein>
<dbReference type="EMBL" id="JAHRIP010075873">
    <property type="protein sequence ID" value="MEQ2310612.1"/>
    <property type="molecule type" value="Genomic_DNA"/>
</dbReference>
<evidence type="ECO:0000313" key="3">
    <source>
        <dbReference type="Proteomes" id="UP001469553"/>
    </source>
</evidence>
<dbReference type="Pfam" id="PF13432">
    <property type="entry name" value="TPR_16"/>
    <property type="match status" value="1"/>
</dbReference>
<dbReference type="Gene3D" id="1.25.40.10">
    <property type="entry name" value="Tetratricopeptide repeat domain"/>
    <property type="match status" value="3"/>
</dbReference>
<reference evidence="2 3" key="1">
    <citation type="submission" date="2021-06" db="EMBL/GenBank/DDBJ databases">
        <authorList>
            <person name="Palmer J.M."/>
        </authorList>
    </citation>
    <scope>NUCLEOTIDE SEQUENCE [LARGE SCALE GENOMIC DNA]</scope>
    <source>
        <strain evidence="2 3">AS_MEX2019</strain>
        <tissue evidence="2">Muscle</tissue>
    </source>
</reference>
<dbReference type="InterPro" id="IPR042161">
    <property type="entry name" value="TTC34"/>
</dbReference>